<sequence>MRTEHYIKELLYRYNCVVVPEFGAFLAHTASARIDSVSNTLHPPTKVISFNQQLSKNDGLLVSHISKAKKLSYEDLLEEVISTSKSWKERLQNGESIDLHGVGKLSMNTEQKIQFEPEERINYLASSFGLSAFSAAPVLREALKEEVEVLEEKVPFIITPEKRKESSFRPLLKYAAVFLLLCATGVTGYQFYNQNLEKQELVQKEAQREVSRHIQEATFFDTTPLELPALSIKIDKKEVVTGPQHHIIAGAFRVKENANKKVKQLEKLGYSAQYIGANKFGLHQVAYSSFSDSREALRFLRKIKRTVSKDAWMLSEK</sequence>
<dbReference type="InterPro" id="IPR036680">
    <property type="entry name" value="SPOR-like_sf"/>
</dbReference>
<evidence type="ECO:0000313" key="4">
    <source>
        <dbReference type="Proteomes" id="UP001597526"/>
    </source>
</evidence>
<evidence type="ECO:0000259" key="2">
    <source>
        <dbReference type="PROSITE" id="PS51724"/>
    </source>
</evidence>
<reference evidence="4" key="1">
    <citation type="journal article" date="2019" name="Int. J. Syst. Evol. Microbiol.">
        <title>The Global Catalogue of Microorganisms (GCM) 10K type strain sequencing project: providing services to taxonomists for standard genome sequencing and annotation.</title>
        <authorList>
            <consortium name="The Broad Institute Genomics Platform"/>
            <consortium name="The Broad Institute Genome Sequencing Center for Infectious Disease"/>
            <person name="Wu L."/>
            <person name="Ma J."/>
        </authorList>
    </citation>
    <scope>NUCLEOTIDE SEQUENCE [LARGE SCALE GENOMIC DNA]</scope>
    <source>
        <strain evidence="4">KCTC 52368</strain>
    </source>
</reference>
<dbReference type="Pfam" id="PF05036">
    <property type="entry name" value="SPOR"/>
    <property type="match status" value="1"/>
</dbReference>
<dbReference type="SUPFAM" id="SSF110997">
    <property type="entry name" value="Sporulation related repeat"/>
    <property type="match status" value="1"/>
</dbReference>
<evidence type="ECO:0000256" key="1">
    <source>
        <dbReference type="SAM" id="Coils"/>
    </source>
</evidence>
<accession>A0ABW5MXC2</accession>
<dbReference type="Pfam" id="PF18175">
    <property type="entry name" value="HU-CCDC81_bac_2"/>
    <property type="match status" value="1"/>
</dbReference>
<dbReference type="InterPro" id="IPR007730">
    <property type="entry name" value="SPOR-like_dom"/>
</dbReference>
<dbReference type="EMBL" id="JBHULB010000017">
    <property type="protein sequence ID" value="MFD2587975.1"/>
    <property type="molecule type" value="Genomic_DNA"/>
</dbReference>
<dbReference type="RefSeq" id="WP_377767518.1">
    <property type="nucleotide sequence ID" value="NZ_JBHULB010000017.1"/>
</dbReference>
<proteinExistence type="predicted"/>
<comment type="caution">
    <text evidence="3">The sequence shown here is derived from an EMBL/GenBank/DDBJ whole genome shotgun (WGS) entry which is preliminary data.</text>
</comment>
<feature type="coiled-coil region" evidence="1">
    <location>
        <begin position="189"/>
        <end position="216"/>
    </location>
</feature>
<keyword evidence="4" id="KW-1185">Reference proteome</keyword>
<gene>
    <name evidence="3" type="ORF">ACFSQJ_13600</name>
</gene>
<dbReference type="Proteomes" id="UP001597526">
    <property type="component" value="Unassembled WGS sequence"/>
</dbReference>
<feature type="domain" description="SPOR" evidence="2">
    <location>
        <begin position="239"/>
        <end position="316"/>
    </location>
</feature>
<name>A0ABW5MXC2_9FLAO</name>
<protein>
    <submittedName>
        <fullName evidence="3">SPOR domain-containing protein</fullName>
    </submittedName>
</protein>
<dbReference type="PROSITE" id="PS51724">
    <property type="entry name" value="SPOR"/>
    <property type="match status" value="1"/>
</dbReference>
<keyword evidence="1" id="KW-0175">Coiled coil</keyword>
<evidence type="ECO:0000313" key="3">
    <source>
        <dbReference type="EMBL" id="MFD2587975.1"/>
    </source>
</evidence>
<dbReference type="Gene3D" id="3.30.70.1070">
    <property type="entry name" value="Sporulation related repeat"/>
    <property type="match status" value="1"/>
</dbReference>
<dbReference type="InterPro" id="IPR041268">
    <property type="entry name" value="HU-CCDC81_bac_2"/>
</dbReference>
<dbReference type="Pfam" id="PF18174">
    <property type="entry name" value="HU-CCDC81_bac_1"/>
    <property type="match status" value="1"/>
</dbReference>
<dbReference type="InterPro" id="IPR040495">
    <property type="entry name" value="HU-CCDC81_bac_1"/>
</dbReference>
<organism evidence="3 4">
    <name type="scientific">Croceitalea marina</name>
    <dbReference type="NCBI Taxonomy" id="1775166"/>
    <lineage>
        <taxon>Bacteria</taxon>
        <taxon>Pseudomonadati</taxon>
        <taxon>Bacteroidota</taxon>
        <taxon>Flavobacteriia</taxon>
        <taxon>Flavobacteriales</taxon>
        <taxon>Flavobacteriaceae</taxon>
        <taxon>Croceitalea</taxon>
    </lineage>
</organism>